<evidence type="ECO:0000313" key="1">
    <source>
        <dbReference type="EMBL" id="KAI3691973.1"/>
    </source>
</evidence>
<sequence>MLEVERSQDCNNDVESPSAESENFQNRRLAWKYEPRANDNSKKVELIQNGDLENMGVSQTDVVVELLQNGLGCGPKNTMGYKECECRKRKNQEGVYTVSIKGKIRQAGEKLMAGVERAL</sequence>
<reference evidence="1 2" key="2">
    <citation type="journal article" date="2022" name="Mol. Ecol. Resour.">
        <title>The genomes of chicory, endive, great burdock and yacon provide insights into Asteraceae paleo-polyploidization history and plant inulin production.</title>
        <authorList>
            <person name="Fan W."/>
            <person name="Wang S."/>
            <person name="Wang H."/>
            <person name="Wang A."/>
            <person name="Jiang F."/>
            <person name="Liu H."/>
            <person name="Zhao H."/>
            <person name="Xu D."/>
            <person name="Zhang Y."/>
        </authorList>
    </citation>
    <scope>NUCLEOTIDE SEQUENCE [LARGE SCALE GENOMIC DNA]</scope>
    <source>
        <strain evidence="2">cv. Niubang</strain>
    </source>
</reference>
<accession>A0ACB8Z342</accession>
<protein>
    <submittedName>
        <fullName evidence="1">Uncharacterized protein</fullName>
    </submittedName>
</protein>
<comment type="caution">
    <text evidence="1">The sequence shown here is derived from an EMBL/GenBank/DDBJ whole genome shotgun (WGS) entry which is preliminary data.</text>
</comment>
<evidence type="ECO:0000313" key="2">
    <source>
        <dbReference type="Proteomes" id="UP001055879"/>
    </source>
</evidence>
<organism evidence="1 2">
    <name type="scientific">Arctium lappa</name>
    <name type="common">Greater burdock</name>
    <name type="synonym">Lappa major</name>
    <dbReference type="NCBI Taxonomy" id="4217"/>
    <lineage>
        <taxon>Eukaryota</taxon>
        <taxon>Viridiplantae</taxon>
        <taxon>Streptophyta</taxon>
        <taxon>Embryophyta</taxon>
        <taxon>Tracheophyta</taxon>
        <taxon>Spermatophyta</taxon>
        <taxon>Magnoliopsida</taxon>
        <taxon>eudicotyledons</taxon>
        <taxon>Gunneridae</taxon>
        <taxon>Pentapetalae</taxon>
        <taxon>asterids</taxon>
        <taxon>campanulids</taxon>
        <taxon>Asterales</taxon>
        <taxon>Asteraceae</taxon>
        <taxon>Carduoideae</taxon>
        <taxon>Cardueae</taxon>
        <taxon>Arctiinae</taxon>
        <taxon>Arctium</taxon>
    </lineage>
</organism>
<proteinExistence type="predicted"/>
<keyword evidence="2" id="KW-1185">Reference proteome</keyword>
<dbReference type="EMBL" id="CM042057">
    <property type="protein sequence ID" value="KAI3691973.1"/>
    <property type="molecule type" value="Genomic_DNA"/>
</dbReference>
<gene>
    <name evidence="1" type="ORF">L6452_31777</name>
</gene>
<name>A0ACB8Z342_ARCLA</name>
<reference evidence="2" key="1">
    <citation type="journal article" date="2022" name="Mol. Ecol. Resour.">
        <title>The genomes of chicory, endive, great burdock and yacon provide insights into Asteraceae palaeo-polyploidization history and plant inulin production.</title>
        <authorList>
            <person name="Fan W."/>
            <person name="Wang S."/>
            <person name="Wang H."/>
            <person name="Wang A."/>
            <person name="Jiang F."/>
            <person name="Liu H."/>
            <person name="Zhao H."/>
            <person name="Xu D."/>
            <person name="Zhang Y."/>
        </authorList>
    </citation>
    <scope>NUCLEOTIDE SEQUENCE [LARGE SCALE GENOMIC DNA]</scope>
    <source>
        <strain evidence="2">cv. Niubang</strain>
    </source>
</reference>
<dbReference type="Proteomes" id="UP001055879">
    <property type="component" value="Linkage Group LG11"/>
</dbReference>